<dbReference type="Gene3D" id="1.10.10.10">
    <property type="entry name" value="Winged helix-like DNA-binding domain superfamily/Winged helix DNA-binding domain"/>
    <property type="match status" value="1"/>
</dbReference>
<feature type="domain" description="HTH lysR-type" evidence="5">
    <location>
        <begin position="11"/>
        <end position="68"/>
    </location>
</feature>
<evidence type="ECO:0000256" key="1">
    <source>
        <dbReference type="ARBA" id="ARBA00009437"/>
    </source>
</evidence>
<dbReference type="InterPro" id="IPR036390">
    <property type="entry name" value="WH_DNA-bd_sf"/>
</dbReference>
<dbReference type="CDD" id="cd05466">
    <property type="entry name" value="PBP2_LTTR_substrate"/>
    <property type="match status" value="1"/>
</dbReference>
<dbReference type="GO" id="GO:0000976">
    <property type="term" value="F:transcription cis-regulatory region binding"/>
    <property type="evidence" value="ECO:0007669"/>
    <property type="project" value="TreeGrafter"/>
</dbReference>
<dbReference type="OrthoDB" id="8587655at2"/>
<proteinExistence type="inferred from homology"/>
<dbReference type="SUPFAM" id="SSF53850">
    <property type="entry name" value="Periplasmic binding protein-like II"/>
    <property type="match status" value="1"/>
</dbReference>
<dbReference type="InterPro" id="IPR036388">
    <property type="entry name" value="WH-like_DNA-bd_sf"/>
</dbReference>
<evidence type="ECO:0000259" key="5">
    <source>
        <dbReference type="PROSITE" id="PS50931"/>
    </source>
</evidence>
<organism evidence="6 7">
    <name type="scientific">Alteromonas confluentis</name>
    <dbReference type="NCBI Taxonomy" id="1656094"/>
    <lineage>
        <taxon>Bacteria</taxon>
        <taxon>Pseudomonadati</taxon>
        <taxon>Pseudomonadota</taxon>
        <taxon>Gammaproteobacteria</taxon>
        <taxon>Alteromonadales</taxon>
        <taxon>Alteromonadaceae</taxon>
        <taxon>Alteromonas/Salinimonas group</taxon>
        <taxon>Alteromonas</taxon>
    </lineage>
</organism>
<keyword evidence="7" id="KW-1185">Reference proteome</keyword>
<comment type="caution">
    <text evidence="6">The sequence shown here is derived from an EMBL/GenBank/DDBJ whole genome shotgun (WGS) entry which is preliminary data.</text>
</comment>
<gene>
    <name evidence="6" type="ORF">BFC18_20585</name>
</gene>
<keyword evidence="3" id="KW-0238">DNA-binding</keyword>
<dbReference type="EMBL" id="MDHN01000041">
    <property type="protein sequence ID" value="OFC69131.1"/>
    <property type="molecule type" value="Genomic_DNA"/>
</dbReference>
<dbReference type="InterPro" id="IPR005119">
    <property type="entry name" value="LysR_subst-bd"/>
</dbReference>
<evidence type="ECO:0000256" key="3">
    <source>
        <dbReference type="ARBA" id="ARBA00023125"/>
    </source>
</evidence>
<evidence type="ECO:0000313" key="6">
    <source>
        <dbReference type="EMBL" id="OFC69131.1"/>
    </source>
</evidence>
<comment type="similarity">
    <text evidence="1">Belongs to the LysR transcriptional regulatory family.</text>
</comment>
<protein>
    <submittedName>
        <fullName evidence="6">LysR family transcriptional regulator</fullName>
    </submittedName>
</protein>
<dbReference type="PANTHER" id="PTHR30126">
    <property type="entry name" value="HTH-TYPE TRANSCRIPTIONAL REGULATOR"/>
    <property type="match status" value="1"/>
</dbReference>
<dbReference type="PROSITE" id="PS50931">
    <property type="entry name" value="HTH_LYSR"/>
    <property type="match status" value="1"/>
</dbReference>
<keyword evidence="2" id="KW-0805">Transcription regulation</keyword>
<evidence type="ECO:0000256" key="2">
    <source>
        <dbReference type="ARBA" id="ARBA00023015"/>
    </source>
</evidence>
<sequence length="316" mass="35459">MKIAGRVITEYDIKLLNVFKSVVENGGFAAAEDELGLARSTISIHMNNLETRLRLTLCQRGRGGFVLTPDGRQVYQASLTLFDALSDFSNSVSQLSQQVSGSLVILHSDILDQTRSRLLADIVAQISERAPELKLTVDGDRIENIERALMKDKAHVGLFPDYRRMAGLRYKPAFDEKIFLCCSQHHPLFTADEKEITDEILLDHQAVVPGVEISQAGRAQVKKLTPGATAYQFDSRKALIASGRYIGYLPHSHIEDDIQEGRFKVLSASRYVYHFSQSVVHKEVPAEPKKIKLFLELLEQCVKDYPEIRDKSAGEE</sequence>
<dbReference type="Gene3D" id="3.40.190.10">
    <property type="entry name" value="Periplasmic binding protein-like II"/>
    <property type="match status" value="2"/>
</dbReference>
<keyword evidence="4" id="KW-0804">Transcription</keyword>
<dbReference type="GO" id="GO:0003700">
    <property type="term" value="F:DNA-binding transcription factor activity"/>
    <property type="evidence" value="ECO:0007669"/>
    <property type="project" value="InterPro"/>
</dbReference>
<dbReference type="InterPro" id="IPR000847">
    <property type="entry name" value="LysR_HTH_N"/>
</dbReference>
<dbReference type="PANTHER" id="PTHR30126:SF98">
    <property type="entry name" value="HTH-TYPE TRANSCRIPTIONAL ACTIVATOR BAUR"/>
    <property type="match status" value="1"/>
</dbReference>
<dbReference type="Pfam" id="PF03466">
    <property type="entry name" value="LysR_substrate"/>
    <property type="match status" value="1"/>
</dbReference>
<dbReference type="AlphaFoldDB" id="A0A1E7Z6T0"/>
<reference evidence="6 7" key="1">
    <citation type="submission" date="2016-08" db="EMBL/GenBank/DDBJ databases">
        <authorList>
            <person name="Seilhamer J.J."/>
        </authorList>
    </citation>
    <scope>NUCLEOTIDE SEQUENCE [LARGE SCALE GENOMIC DNA]</scope>
    <source>
        <strain evidence="6 7">KCTC 42603</strain>
    </source>
</reference>
<evidence type="ECO:0000256" key="4">
    <source>
        <dbReference type="ARBA" id="ARBA00023163"/>
    </source>
</evidence>
<dbReference type="RefSeq" id="WP_070127327.1">
    <property type="nucleotide sequence ID" value="NZ_MDHN01000041.1"/>
</dbReference>
<evidence type="ECO:0000313" key="7">
    <source>
        <dbReference type="Proteomes" id="UP000175691"/>
    </source>
</evidence>
<dbReference type="SUPFAM" id="SSF46785">
    <property type="entry name" value="Winged helix' DNA-binding domain"/>
    <property type="match status" value="1"/>
</dbReference>
<dbReference type="Proteomes" id="UP000175691">
    <property type="component" value="Unassembled WGS sequence"/>
</dbReference>
<name>A0A1E7Z6T0_9ALTE</name>
<dbReference type="STRING" id="1656094.BFC18_20585"/>
<dbReference type="Pfam" id="PF00126">
    <property type="entry name" value="HTH_1"/>
    <property type="match status" value="1"/>
</dbReference>
<accession>A0A1E7Z6T0</accession>